<dbReference type="InterPro" id="IPR001466">
    <property type="entry name" value="Beta-lactam-related"/>
</dbReference>
<dbReference type="SUPFAM" id="SSF56601">
    <property type="entry name" value="beta-lactamase/transpeptidase-like"/>
    <property type="match status" value="1"/>
</dbReference>
<protein>
    <submittedName>
        <fullName evidence="2">Serine hydrolase domain-containing protein</fullName>
        <ecNumber evidence="2">3.1.1.103</ecNumber>
    </submittedName>
</protein>
<evidence type="ECO:0000313" key="2">
    <source>
        <dbReference type="EMBL" id="MEJ2870541.1"/>
    </source>
</evidence>
<dbReference type="RefSeq" id="WP_337697111.1">
    <property type="nucleotide sequence ID" value="NZ_JBBEGN010000013.1"/>
</dbReference>
<accession>A0ABU8MT91</accession>
<dbReference type="Proteomes" id="UP001385809">
    <property type="component" value="Unassembled WGS sequence"/>
</dbReference>
<sequence length="384" mass="41183">MTSVRGICDSRFDRVGQALQRNIDDGAEVGASVVVDIDGHRSVDLWGGFRDVEHNSPWEMHTITNLWSCTKMVTALAALLLVDRGELALDAPVAKYWPEFADNGKSDVEVRHLLSHTSGVSGLEQPATLEDFYDARGTAARLAGQRPWWTPGTASGYHVLTYGHLIGELVARISGVSLTRFVDQEIARPLDADFQIGAAAADWPRIAPVIAPVVAPMPDADIDPGVAAPDSPAARTFAVGATPEDANTGAWRRAELGAVNGHGNARALANLLSVIARGGESDGARLLRRPTIDRVLEPQADGVDLVLGIPLRWGIGFGLPCPQTLPWIPDGRVCFWGGWGGSMVVMDLDRRMTISYVMNKMSAGIIGSPRSAEYVTAVYDALES</sequence>
<dbReference type="GO" id="GO:0016787">
    <property type="term" value="F:hydrolase activity"/>
    <property type="evidence" value="ECO:0007669"/>
    <property type="project" value="UniProtKB-KW"/>
</dbReference>
<keyword evidence="3" id="KW-1185">Reference proteome</keyword>
<name>A0ABU8MT91_9PSEU</name>
<reference evidence="2 3" key="1">
    <citation type="submission" date="2024-03" db="EMBL/GenBank/DDBJ databases">
        <title>Actinomycetospora sp. OC33-EN08, a novel actinomycete isolated from wild orchid (Aerides multiflora).</title>
        <authorList>
            <person name="Suriyachadkun C."/>
        </authorList>
    </citation>
    <scope>NUCLEOTIDE SEQUENCE [LARGE SCALE GENOMIC DNA]</scope>
    <source>
        <strain evidence="2 3">OC33-EN08</strain>
    </source>
</reference>
<evidence type="ECO:0000259" key="1">
    <source>
        <dbReference type="Pfam" id="PF00144"/>
    </source>
</evidence>
<gene>
    <name evidence="2" type="ORF">WCD74_22430</name>
</gene>
<dbReference type="PANTHER" id="PTHR43319:SF3">
    <property type="entry name" value="BETA-LACTAMASE-RELATED DOMAIN-CONTAINING PROTEIN"/>
    <property type="match status" value="1"/>
</dbReference>
<dbReference type="InterPro" id="IPR052907">
    <property type="entry name" value="Beta-lactamase/esterase"/>
</dbReference>
<feature type="domain" description="Beta-lactamase-related" evidence="1">
    <location>
        <begin position="20"/>
        <end position="362"/>
    </location>
</feature>
<dbReference type="EMBL" id="JBBEGN010000013">
    <property type="protein sequence ID" value="MEJ2870541.1"/>
    <property type="molecule type" value="Genomic_DNA"/>
</dbReference>
<dbReference type="Pfam" id="PF00144">
    <property type="entry name" value="Beta-lactamase"/>
    <property type="match status" value="1"/>
</dbReference>
<keyword evidence="2" id="KW-0378">Hydrolase</keyword>
<evidence type="ECO:0000313" key="3">
    <source>
        <dbReference type="Proteomes" id="UP001385809"/>
    </source>
</evidence>
<dbReference type="PANTHER" id="PTHR43319">
    <property type="entry name" value="BETA-LACTAMASE-RELATED"/>
    <property type="match status" value="1"/>
</dbReference>
<dbReference type="Gene3D" id="3.40.710.10">
    <property type="entry name" value="DD-peptidase/beta-lactamase superfamily"/>
    <property type="match status" value="1"/>
</dbReference>
<proteinExistence type="predicted"/>
<dbReference type="InterPro" id="IPR012338">
    <property type="entry name" value="Beta-lactam/transpept-like"/>
</dbReference>
<dbReference type="EC" id="3.1.1.103" evidence="2"/>
<organism evidence="2 3">
    <name type="scientific">Actinomycetospora aurantiaca</name>
    <dbReference type="NCBI Taxonomy" id="3129233"/>
    <lineage>
        <taxon>Bacteria</taxon>
        <taxon>Bacillati</taxon>
        <taxon>Actinomycetota</taxon>
        <taxon>Actinomycetes</taxon>
        <taxon>Pseudonocardiales</taxon>
        <taxon>Pseudonocardiaceae</taxon>
        <taxon>Actinomycetospora</taxon>
    </lineage>
</organism>
<comment type="caution">
    <text evidence="2">The sequence shown here is derived from an EMBL/GenBank/DDBJ whole genome shotgun (WGS) entry which is preliminary data.</text>
</comment>